<comment type="caution">
    <text evidence="2">The sequence shown here is derived from an EMBL/GenBank/DDBJ whole genome shotgun (WGS) entry which is preliminary data.</text>
</comment>
<organism evidence="2 3">
    <name type="scientific">Aquicella lusitana</name>
    <dbReference type="NCBI Taxonomy" id="254246"/>
    <lineage>
        <taxon>Bacteria</taxon>
        <taxon>Pseudomonadati</taxon>
        <taxon>Pseudomonadota</taxon>
        <taxon>Gammaproteobacteria</taxon>
        <taxon>Legionellales</taxon>
        <taxon>Coxiellaceae</taxon>
        <taxon>Aquicella</taxon>
    </lineage>
</organism>
<feature type="chain" id="PRO_5016670919" evidence="1">
    <location>
        <begin position="27"/>
        <end position="132"/>
    </location>
</feature>
<evidence type="ECO:0000256" key="1">
    <source>
        <dbReference type="SAM" id="SignalP"/>
    </source>
</evidence>
<evidence type="ECO:0000313" key="2">
    <source>
        <dbReference type="EMBL" id="RDI46575.1"/>
    </source>
</evidence>
<feature type="signal peptide" evidence="1">
    <location>
        <begin position="1"/>
        <end position="26"/>
    </location>
</feature>
<gene>
    <name evidence="2" type="ORF">C8D86_10599</name>
</gene>
<proteinExistence type="predicted"/>
<dbReference type="EMBL" id="QQAX01000005">
    <property type="protein sequence ID" value="RDI46575.1"/>
    <property type="molecule type" value="Genomic_DNA"/>
</dbReference>
<dbReference type="RefSeq" id="WP_114833868.1">
    <property type="nucleotide sequence ID" value="NZ_LR699114.1"/>
</dbReference>
<keyword evidence="3" id="KW-1185">Reference proteome</keyword>
<dbReference type="PROSITE" id="PS51257">
    <property type="entry name" value="PROKAR_LIPOPROTEIN"/>
    <property type="match status" value="1"/>
</dbReference>
<dbReference type="OrthoDB" id="9988915at2"/>
<evidence type="ECO:0000313" key="3">
    <source>
        <dbReference type="Proteomes" id="UP000254720"/>
    </source>
</evidence>
<dbReference type="Proteomes" id="UP000254720">
    <property type="component" value="Unassembled WGS sequence"/>
</dbReference>
<name>A0A370GS91_9COXI</name>
<sequence>MKKNINHLITIAVTILLSCMMSQVWAAQSKNKMIVKGKLPQGIVIKNNQITLKKGYYFEKVSKSRVNIMARTRGGTGITGSFDCTCNGESGGCDVITTPTSVSCATSTCKSSCYMITTIPGSQVHGYLYMNK</sequence>
<keyword evidence="1" id="KW-0732">Signal</keyword>
<accession>A0A370GS91</accession>
<reference evidence="2 3" key="1">
    <citation type="submission" date="2018-07" db="EMBL/GenBank/DDBJ databases">
        <title>Genomic Encyclopedia of Type Strains, Phase IV (KMG-IV): sequencing the most valuable type-strain genomes for metagenomic binning, comparative biology and taxonomic classification.</title>
        <authorList>
            <person name="Goeker M."/>
        </authorList>
    </citation>
    <scope>NUCLEOTIDE SEQUENCE [LARGE SCALE GENOMIC DNA]</scope>
    <source>
        <strain evidence="2 3">DSM 16500</strain>
    </source>
</reference>
<dbReference type="AlphaFoldDB" id="A0A370GS91"/>
<protein>
    <submittedName>
        <fullName evidence="2">Uncharacterized protein</fullName>
    </submittedName>
</protein>